<evidence type="ECO:0000256" key="1">
    <source>
        <dbReference type="SAM" id="Phobius"/>
    </source>
</evidence>
<feature type="transmembrane region" description="Helical" evidence="1">
    <location>
        <begin position="126"/>
        <end position="146"/>
    </location>
</feature>
<dbReference type="EMBL" id="JBHTIW010000005">
    <property type="protein sequence ID" value="MFD0920043.1"/>
    <property type="molecule type" value="Genomic_DNA"/>
</dbReference>
<keyword evidence="1" id="KW-1133">Transmembrane helix</keyword>
<comment type="caution">
    <text evidence="2">The sequence shown here is derived from an EMBL/GenBank/DDBJ whole genome shotgun (WGS) entry which is preliminary data.</text>
</comment>
<evidence type="ECO:0000313" key="2">
    <source>
        <dbReference type="EMBL" id="MFD0920043.1"/>
    </source>
</evidence>
<reference evidence="3" key="1">
    <citation type="journal article" date="2019" name="Int. J. Syst. Evol. Microbiol.">
        <title>The Global Catalogue of Microorganisms (GCM) 10K type strain sequencing project: providing services to taxonomists for standard genome sequencing and annotation.</title>
        <authorList>
            <consortium name="The Broad Institute Genomics Platform"/>
            <consortium name="The Broad Institute Genome Sequencing Center for Infectious Disease"/>
            <person name="Wu L."/>
            <person name="Ma J."/>
        </authorList>
    </citation>
    <scope>NUCLEOTIDE SEQUENCE [LARGE SCALE GENOMIC DNA]</scope>
    <source>
        <strain evidence="3">CCUG 56401</strain>
    </source>
</reference>
<keyword evidence="3" id="KW-1185">Reference proteome</keyword>
<proteinExistence type="predicted"/>
<feature type="transmembrane region" description="Helical" evidence="1">
    <location>
        <begin position="30"/>
        <end position="47"/>
    </location>
</feature>
<gene>
    <name evidence="2" type="ORF">ACFQ16_09845</name>
</gene>
<feature type="transmembrane region" description="Helical" evidence="1">
    <location>
        <begin position="54"/>
        <end position="74"/>
    </location>
</feature>
<organism evidence="2 3">
    <name type="scientific">Saccharopolyspora rosea</name>
    <dbReference type="NCBI Taxonomy" id="524884"/>
    <lineage>
        <taxon>Bacteria</taxon>
        <taxon>Bacillati</taxon>
        <taxon>Actinomycetota</taxon>
        <taxon>Actinomycetes</taxon>
        <taxon>Pseudonocardiales</taxon>
        <taxon>Pseudonocardiaceae</taxon>
        <taxon>Saccharopolyspora</taxon>
    </lineage>
</organism>
<feature type="transmembrane region" description="Helical" evidence="1">
    <location>
        <begin position="94"/>
        <end position="114"/>
    </location>
</feature>
<name>A0ABW3FR19_9PSEU</name>
<dbReference type="Proteomes" id="UP001597018">
    <property type="component" value="Unassembled WGS sequence"/>
</dbReference>
<keyword evidence="1" id="KW-0812">Transmembrane</keyword>
<protein>
    <submittedName>
        <fullName evidence="2">DUF1453 domain-containing protein</fullName>
    </submittedName>
</protein>
<evidence type="ECO:0000313" key="3">
    <source>
        <dbReference type="Proteomes" id="UP001597018"/>
    </source>
</evidence>
<accession>A0ABW3FR19</accession>
<keyword evidence="1" id="KW-0472">Membrane</keyword>
<sequence length="206" mass="21061">MSTATVVLAVGVVVVAVVRRLRGVGLVADDLFGGPVVLVGIGLYQLVRAAPVLGVVDAVWLAGSLLLGLVAGGLRGATVRLLSRGGALVQRYTAVTLAVWAASFVVSAGFAAVAQAGGMHAQARPMVLSIGIGMLGETAVLGVRALSTGLPFSPGTRRGSASWVDRFVHAARTARPVTPPPNGRLERSPGVRDGLAWLTGCSRRPR</sequence>
<dbReference type="RefSeq" id="WP_263247465.1">
    <property type="nucleotide sequence ID" value="NZ_BAABLT010000008.1"/>
</dbReference>